<protein>
    <submittedName>
        <fullName evidence="1">Uncharacterized protein</fullName>
    </submittedName>
</protein>
<reference evidence="1 2" key="1">
    <citation type="journal article" date="2016" name="Nat. Commun.">
        <title>Thousands of microbial genomes shed light on interconnected biogeochemical processes in an aquifer system.</title>
        <authorList>
            <person name="Anantharaman K."/>
            <person name="Brown C.T."/>
            <person name="Hug L.A."/>
            <person name="Sharon I."/>
            <person name="Castelle C.J."/>
            <person name="Probst A.J."/>
            <person name="Thomas B.C."/>
            <person name="Singh A."/>
            <person name="Wilkins M.J."/>
            <person name="Karaoz U."/>
            <person name="Brodie E.L."/>
            <person name="Williams K.H."/>
            <person name="Hubbard S.S."/>
            <person name="Banfield J.F."/>
        </authorList>
    </citation>
    <scope>NUCLEOTIDE SEQUENCE [LARGE SCALE GENOMIC DNA]</scope>
</reference>
<evidence type="ECO:0000313" key="2">
    <source>
        <dbReference type="Proteomes" id="UP000178723"/>
    </source>
</evidence>
<dbReference type="Proteomes" id="UP000178723">
    <property type="component" value="Unassembled WGS sequence"/>
</dbReference>
<dbReference type="STRING" id="1802407.A3I40_00525"/>
<name>A0A1F7V6A4_9BACT</name>
<comment type="caution">
    <text evidence="1">The sequence shown here is derived from an EMBL/GenBank/DDBJ whole genome shotgun (WGS) entry which is preliminary data.</text>
</comment>
<evidence type="ECO:0000313" key="1">
    <source>
        <dbReference type="EMBL" id="OGL86003.1"/>
    </source>
</evidence>
<gene>
    <name evidence="1" type="ORF">A3I40_00525</name>
</gene>
<proteinExistence type="predicted"/>
<sequence length="102" mass="11751">MQFPKGMCVPAFNNFKRLFKFLHTPLYSHPPRYYKSLSRLEYGASLHFFLTSSYNLQLPNCASIGINFNAITIFENFGSDFGTNDTGNVKLSQNIDFQYFIS</sequence>
<organism evidence="1 2">
    <name type="scientific">Candidatus Uhrbacteria bacterium RIFCSPLOWO2_02_FULL_48_12</name>
    <dbReference type="NCBI Taxonomy" id="1802407"/>
    <lineage>
        <taxon>Bacteria</taxon>
        <taxon>Candidatus Uhriibacteriota</taxon>
    </lineage>
</organism>
<dbReference type="EMBL" id="MGEP01000055">
    <property type="protein sequence ID" value="OGL86003.1"/>
    <property type="molecule type" value="Genomic_DNA"/>
</dbReference>
<dbReference type="AlphaFoldDB" id="A0A1F7V6A4"/>
<accession>A0A1F7V6A4</accession>